<dbReference type="PANTHER" id="PTHR10849">
    <property type="entry name" value="NADH DEHYDROGENASE UBIQUINONE IRON-SULFUR PROTEIN 8, MITOCHONDRIAL"/>
    <property type="match status" value="1"/>
</dbReference>
<dbReference type="GO" id="GO:0046872">
    <property type="term" value="F:metal ion binding"/>
    <property type="evidence" value="ECO:0007669"/>
    <property type="project" value="UniProtKB-KW"/>
</dbReference>
<dbReference type="GO" id="GO:0016020">
    <property type="term" value="C:membrane"/>
    <property type="evidence" value="ECO:0007669"/>
    <property type="project" value="InterPro"/>
</dbReference>
<keyword evidence="2" id="KW-0479">Metal-binding</keyword>
<evidence type="ECO:0000259" key="6">
    <source>
        <dbReference type="PROSITE" id="PS51379"/>
    </source>
</evidence>
<evidence type="ECO:0000256" key="2">
    <source>
        <dbReference type="ARBA" id="ARBA00022723"/>
    </source>
</evidence>
<evidence type="ECO:0000313" key="7">
    <source>
        <dbReference type="EMBL" id="KCZ70696.1"/>
    </source>
</evidence>
<dbReference type="RefSeq" id="WP_198527432.1">
    <property type="nucleotide sequence ID" value="NZ_JMIY01000007.1"/>
</dbReference>
<proteinExistence type="predicted"/>
<dbReference type="GO" id="GO:0051539">
    <property type="term" value="F:4 iron, 4 sulfur cluster binding"/>
    <property type="evidence" value="ECO:0007669"/>
    <property type="project" value="UniProtKB-KW"/>
</dbReference>
<dbReference type="PANTHER" id="PTHR10849:SF35">
    <property type="entry name" value="FORMATE HYDROGENLYASE SUBUNIT 6-RELATED"/>
    <property type="match status" value="1"/>
</dbReference>
<evidence type="ECO:0000256" key="5">
    <source>
        <dbReference type="ARBA" id="ARBA00023014"/>
    </source>
</evidence>
<keyword evidence="4" id="KW-0408">Iron</keyword>
<dbReference type="PROSITE" id="PS51379">
    <property type="entry name" value="4FE4S_FER_2"/>
    <property type="match status" value="2"/>
</dbReference>
<keyword evidence="8" id="KW-1185">Reference proteome</keyword>
<dbReference type="GO" id="GO:0003954">
    <property type="term" value="F:NADH dehydrogenase activity"/>
    <property type="evidence" value="ECO:0007669"/>
    <property type="project" value="TreeGrafter"/>
</dbReference>
<organism evidence="7 8">
    <name type="scientific">Candidatus Methanoperedens nitratireducens</name>
    <dbReference type="NCBI Taxonomy" id="1392998"/>
    <lineage>
        <taxon>Archaea</taxon>
        <taxon>Methanobacteriati</taxon>
        <taxon>Methanobacteriota</taxon>
        <taxon>Stenosarchaea group</taxon>
        <taxon>Methanomicrobia</taxon>
        <taxon>Methanosarcinales</taxon>
        <taxon>ANME-2 cluster</taxon>
        <taxon>Candidatus Methanoperedentaceae</taxon>
        <taxon>Candidatus Methanoperedens</taxon>
    </lineage>
</organism>
<evidence type="ECO:0000313" key="8">
    <source>
        <dbReference type="Proteomes" id="UP000027153"/>
    </source>
</evidence>
<protein>
    <submittedName>
        <fullName evidence="7">NADH:ubiquinone oxidoreductase chain I-like protein</fullName>
    </submittedName>
</protein>
<dbReference type="PROSITE" id="PS00198">
    <property type="entry name" value="4FE4S_FER_1"/>
    <property type="match status" value="1"/>
</dbReference>
<evidence type="ECO:0000256" key="3">
    <source>
        <dbReference type="ARBA" id="ARBA00022737"/>
    </source>
</evidence>
<dbReference type="EMBL" id="JMIY01000007">
    <property type="protein sequence ID" value="KCZ70696.1"/>
    <property type="molecule type" value="Genomic_DNA"/>
</dbReference>
<dbReference type="InterPro" id="IPR017900">
    <property type="entry name" value="4Fe4S_Fe_S_CS"/>
</dbReference>
<dbReference type="Gene3D" id="3.30.70.3270">
    <property type="match status" value="1"/>
</dbReference>
<comment type="caution">
    <text evidence="7">The sequence shown here is derived from an EMBL/GenBank/DDBJ whole genome shotgun (WGS) entry which is preliminary data.</text>
</comment>
<dbReference type="OrthoDB" id="23478at2157"/>
<keyword evidence="5" id="KW-0411">Iron-sulfur</keyword>
<evidence type="ECO:0000256" key="1">
    <source>
        <dbReference type="ARBA" id="ARBA00022485"/>
    </source>
</evidence>
<keyword evidence="3" id="KW-0677">Repeat</keyword>
<dbReference type="SUPFAM" id="SSF54862">
    <property type="entry name" value="4Fe-4S ferredoxins"/>
    <property type="match status" value="1"/>
</dbReference>
<feature type="domain" description="4Fe-4S ferredoxin-type" evidence="6">
    <location>
        <begin position="31"/>
        <end position="60"/>
    </location>
</feature>
<dbReference type="InterPro" id="IPR010226">
    <property type="entry name" value="NADH_quinone_OxRdtase_chainI"/>
</dbReference>
<sequence length="112" mass="12485">MLEILKLRLQTGTVTTGYPAKPDIAPEGFRGKPEILSDMCTYCGKCMNACPPGVIWLTEEIGEKILTLSYCGCIFCGRCEDVCPYGAIKLTREYEIASKTKDDLLTIIRRKL</sequence>
<dbReference type="AlphaFoldDB" id="A0A062UUH7"/>
<reference evidence="7 8" key="1">
    <citation type="journal article" date="2013" name="Nature">
        <title>Anaerobic oxidation of methane coupled to nitrate reduction in a novel archaeal lineage.</title>
        <authorList>
            <person name="Haroon M.F."/>
            <person name="Hu S."/>
            <person name="Shi Y."/>
            <person name="Imelfort M."/>
            <person name="Keller J."/>
            <person name="Hugenholtz P."/>
            <person name="Yuan Z."/>
            <person name="Tyson G.W."/>
        </authorList>
    </citation>
    <scope>NUCLEOTIDE SEQUENCE [LARGE SCALE GENOMIC DNA]</scope>
    <source>
        <strain evidence="7 8">ANME-2d</strain>
    </source>
</reference>
<keyword evidence="1" id="KW-0004">4Fe-4S</keyword>
<dbReference type="Proteomes" id="UP000027153">
    <property type="component" value="Unassembled WGS sequence"/>
</dbReference>
<accession>A0A062UUH7</accession>
<dbReference type="InterPro" id="IPR017896">
    <property type="entry name" value="4Fe4S_Fe-S-bd"/>
</dbReference>
<dbReference type="GO" id="GO:0009060">
    <property type="term" value="P:aerobic respiration"/>
    <property type="evidence" value="ECO:0007669"/>
    <property type="project" value="TreeGrafter"/>
</dbReference>
<gene>
    <name evidence="7" type="ORF">ANME2D_02719</name>
</gene>
<feature type="domain" description="4Fe-4S ferredoxin-type" evidence="6">
    <location>
        <begin position="64"/>
        <end position="93"/>
    </location>
</feature>
<name>A0A062UUH7_9EURY</name>
<evidence type="ECO:0000256" key="4">
    <source>
        <dbReference type="ARBA" id="ARBA00023004"/>
    </source>
</evidence>
<keyword evidence="7" id="KW-0830">Ubiquinone</keyword>
<dbReference type="Pfam" id="PF12838">
    <property type="entry name" value="Fer4_7"/>
    <property type="match status" value="1"/>
</dbReference>